<accession>A0A1J7JZH5</accession>
<evidence type="ECO:0000313" key="3">
    <source>
        <dbReference type="Proteomes" id="UP000182658"/>
    </source>
</evidence>
<name>A0A1J7JZH5_9PEZI</name>
<reference evidence="2 3" key="1">
    <citation type="submission" date="2016-10" db="EMBL/GenBank/DDBJ databases">
        <title>Draft genome sequence of Coniochaeta ligniaria NRRL30616, a lignocellulolytic fungus for bioabatement of inhibitors in plant biomass hydrolysates.</title>
        <authorList>
            <consortium name="DOE Joint Genome Institute"/>
            <person name="Jimenez D.J."/>
            <person name="Hector R.E."/>
            <person name="Riley R."/>
            <person name="Sun H."/>
            <person name="Grigoriev I.V."/>
            <person name="Van Elsas J.D."/>
            <person name="Nichols N.N."/>
        </authorList>
    </citation>
    <scope>NUCLEOTIDE SEQUENCE [LARGE SCALE GENOMIC DNA]</scope>
    <source>
        <strain evidence="2 3">NRRL 30616</strain>
    </source>
</reference>
<sequence length="334" mass="37772">MFAAELEFQEWSGIDQNLDINSPIREHHGPPPVIIPPPRVPWSCRFWGCDRNSTPYDDEIEANLCDLENIYNSIEAPQKTKNAKKQADQSFDDDEGDRKGNRAYFVVARYTRSHDHEKEYRKEYHKVRKVVLVAMGDNSDGDNLEQGRDRFKDLDFTLGLGLGTGSSIGALSKVSPKHQSSLCGTVEFWRPPGVKYAEDANFWICVTLGLAAQPLRETWYEEEDDHAPPASYHYQSKMGVQLVATSKEQDKAIGDVYDAARRADQLQMPLNIAESFTEAVEDASRMQDDSEDSLTSALLIEIQMFVLNRGMNTPTELPNGQIVLTGFRRIYGCQ</sequence>
<organism evidence="2 3">
    <name type="scientific">Coniochaeta ligniaria NRRL 30616</name>
    <dbReference type="NCBI Taxonomy" id="1408157"/>
    <lineage>
        <taxon>Eukaryota</taxon>
        <taxon>Fungi</taxon>
        <taxon>Dikarya</taxon>
        <taxon>Ascomycota</taxon>
        <taxon>Pezizomycotina</taxon>
        <taxon>Sordariomycetes</taxon>
        <taxon>Sordariomycetidae</taxon>
        <taxon>Coniochaetales</taxon>
        <taxon>Coniochaetaceae</taxon>
        <taxon>Coniochaeta</taxon>
    </lineage>
</organism>
<dbReference type="Proteomes" id="UP000182658">
    <property type="component" value="Unassembled WGS sequence"/>
</dbReference>
<evidence type="ECO:0000313" key="2">
    <source>
        <dbReference type="EMBL" id="OIW35560.1"/>
    </source>
</evidence>
<gene>
    <name evidence="2" type="ORF">CONLIGDRAFT_676475</name>
</gene>
<evidence type="ECO:0000256" key="1">
    <source>
        <dbReference type="SAM" id="MobiDB-lite"/>
    </source>
</evidence>
<dbReference type="AlphaFoldDB" id="A0A1J7JZH5"/>
<keyword evidence="3" id="KW-1185">Reference proteome</keyword>
<proteinExistence type="predicted"/>
<feature type="region of interest" description="Disordered" evidence="1">
    <location>
        <begin position="78"/>
        <end position="97"/>
    </location>
</feature>
<dbReference type="InParanoid" id="A0A1J7JZH5"/>
<dbReference type="OrthoDB" id="5300045at2759"/>
<protein>
    <submittedName>
        <fullName evidence="2">Uncharacterized protein</fullName>
    </submittedName>
</protein>
<dbReference type="EMBL" id="KV875093">
    <property type="protein sequence ID" value="OIW35560.1"/>
    <property type="molecule type" value="Genomic_DNA"/>
</dbReference>